<dbReference type="Proteomes" id="UP000439994">
    <property type="component" value="Unassembled WGS sequence"/>
</dbReference>
<dbReference type="EMBL" id="WOCD01000001">
    <property type="protein sequence ID" value="MUH71079.1"/>
    <property type="molecule type" value="Genomic_DNA"/>
</dbReference>
<name>A0A6N8F6R1_9GAMM</name>
<evidence type="ECO:0000313" key="2">
    <source>
        <dbReference type="EMBL" id="MUH71079.1"/>
    </source>
</evidence>
<dbReference type="AlphaFoldDB" id="A0A6N8F6R1"/>
<dbReference type="PANTHER" id="PTHR42852">
    <property type="entry name" value="THIOL:DISULFIDE INTERCHANGE PROTEIN DSBE"/>
    <property type="match status" value="1"/>
</dbReference>
<feature type="domain" description="Thioredoxin" evidence="1">
    <location>
        <begin position="28"/>
        <end position="163"/>
    </location>
</feature>
<dbReference type="GO" id="GO:0016491">
    <property type="term" value="F:oxidoreductase activity"/>
    <property type="evidence" value="ECO:0007669"/>
    <property type="project" value="InterPro"/>
</dbReference>
<sequence>MLKNIAGQALAFFLLFQLISWIREIPLLDTDSQVPAFQLSTINGDSINVDALEGKPTILFFWAPWCSVCKVSMPNLQSFYEDNHDKVNVVSIALSYGSKDEVEQIIADKALTFTTALGNDTTAKDFRIQGFPTYYVLDGEGKVHAKSMGYSSELGMAVRTLTL</sequence>
<gene>
    <name evidence="2" type="ORF">GNP35_00345</name>
</gene>
<proteinExistence type="predicted"/>
<dbReference type="InterPro" id="IPR013766">
    <property type="entry name" value="Thioredoxin_domain"/>
</dbReference>
<dbReference type="PANTHER" id="PTHR42852:SF17">
    <property type="entry name" value="THIOREDOXIN-LIKE PROTEIN HI_1115"/>
    <property type="match status" value="1"/>
</dbReference>
<dbReference type="CDD" id="cd02966">
    <property type="entry name" value="TlpA_like_family"/>
    <property type="match status" value="1"/>
</dbReference>
<dbReference type="RefSeq" id="WP_155693491.1">
    <property type="nucleotide sequence ID" value="NZ_WOCD01000001.1"/>
</dbReference>
<dbReference type="SUPFAM" id="SSF52833">
    <property type="entry name" value="Thioredoxin-like"/>
    <property type="match status" value="1"/>
</dbReference>
<evidence type="ECO:0000313" key="3">
    <source>
        <dbReference type="Proteomes" id="UP000439994"/>
    </source>
</evidence>
<dbReference type="Gene3D" id="3.40.30.10">
    <property type="entry name" value="Glutaredoxin"/>
    <property type="match status" value="1"/>
</dbReference>
<organism evidence="2 3">
    <name type="scientific">Psychrosphaera haliotis</name>
    <dbReference type="NCBI Taxonomy" id="555083"/>
    <lineage>
        <taxon>Bacteria</taxon>
        <taxon>Pseudomonadati</taxon>
        <taxon>Pseudomonadota</taxon>
        <taxon>Gammaproteobacteria</taxon>
        <taxon>Alteromonadales</taxon>
        <taxon>Pseudoalteromonadaceae</taxon>
        <taxon>Psychrosphaera</taxon>
    </lineage>
</organism>
<reference evidence="2 3" key="1">
    <citation type="submission" date="2019-11" db="EMBL/GenBank/DDBJ databases">
        <title>P. haliotis isolates from Z. marina roots.</title>
        <authorList>
            <person name="Cohen M."/>
            <person name="Jospin G."/>
            <person name="Eisen J.A."/>
            <person name="Coil D.A."/>
        </authorList>
    </citation>
    <scope>NUCLEOTIDE SEQUENCE [LARGE SCALE GENOMIC DNA]</scope>
    <source>
        <strain evidence="2 3">UCD-MCMsp1aY</strain>
    </source>
</reference>
<evidence type="ECO:0000259" key="1">
    <source>
        <dbReference type="PROSITE" id="PS51352"/>
    </source>
</evidence>
<protein>
    <submittedName>
        <fullName evidence="2">Redoxin domain-containing protein</fullName>
    </submittedName>
</protein>
<dbReference type="PROSITE" id="PS51352">
    <property type="entry name" value="THIOREDOXIN_2"/>
    <property type="match status" value="1"/>
</dbReference>
<dbReference type="OrthoDB" id="9796554at2"/>
<dbReference type="InterPro" id="IPR036249">
    <property type="entry name" value="Thioredoxin-like_sf"/>
</dbReference>
<keyword evidence="3" id="KW-1185">Reference proteome</keyword>
<dbReference type="Pfam" id="PF00578">
    <property type="entry name" value="AhpC-TSA"/>
    <property type="match status" value="1"/>
</dbReference>
<dbReference type="InterPro" id="IPR050553">
    <property type="entry name" value="Thioredoxin_ResA/DsbE_sf"/>
</dbReference>
<dbReference type="GO" id="GO:0016209">
    <property type="term" value="F:antioxidant activity"/>
    <property type="evidence" value="ECO:0007669"/>
    <property type="project" value="InterPro"/>
</dbReference>
<comment type="caution">
    <text evidence="2">The sequence shown here is derived from an EMBL/GenBank/DDBJ whole genome shotgun (WGS) entry which is preliminary data.</text>
</comment>
<accession>A0A6N8F6R1</accession>
<dbReference type="InterPro" id="IPR000866">
    <property type="entry name" value="AhpC/TSA"/>
</dbReference>